<accession>A0A3L8Q4F9</accession>
<reference evidence="1 2" key="1">
    <citation type="journal article" date="2018" name="Proc. R. Soc. B">
        <title>A non-coding region near Follistatin controls head colour polymorphism in the Gouldian finch.</title>
        <authorList>
            <person name="Toomey M.B."/>
            <person name="Marques C.I."/>
            <person name="Andrade P."/>
            <person name="Araujo P.M."/>
            <person name="Sabatino S."/>
            <person name="Gazda M.A."/>
            <person name="Afonso S."/>
            <person name="Lopes R.J."/>
            <person name="Corbo J.C."/>
            <person name="Carneiro M."/>
        </authorList>
    </citation>
    <scope>NUCLEOTIDE SEQUENCE [LARGE SCALE GENOMIC DNA]</scope>
    <source>
        <strain evidence="1">Red01</strain>
        <tissue evidence="1">Muscle</tissue>
    </source>
</reference>
<gene>
    <name evidence="1" type="ORF">DV515_00019844</name>
</gene>
<dbReference type="Proteomes" id="UP000276834">
    <property type="component" value="Unassembled WGS sequence"/>
</dbReference>
<feature type="non-terminal residue" evidence="1">
    <location>
        <position position="1"/>
    </location>
</feature>
<evidence type="ECO:0000313" key="2">
    <source>
        <dbReference type="Proteomes" id="UP000276834"/>
    </source>
</evidence>
<organism evidence="1 2">
    <name type="scientific">Chloebia gouldiae</name>
    <name type="common">Gouldian finch</name>
    <name type="synonym">Erythrura gouldiae</name>
    <dbReference type="NCBI Taxonomy" id="44316"/>
    <lineage>
        <taxon>Eukaryota</taxon>
        <taxon>Metazoa</taxon>
        <taxon>Chordata</taxon>
        <taxon>Craniata</taxon>
        <taxon>Vertebrata</taxon>
        <taxon>Euteleostomi</taxon>
        <taxon>Archelosauria</taxon>
        <taxon>Archosauria</taxon>
        <taxon>Dinosauria</taxon>
        <taxon>Saurischia</taxon>
        <taxon>Theropoda</taxon>
        <taxon>Coelurosauria</taxon>
        <taxon>Aves</taxon>
        <taxon>Neognathae</taxon>
        <taxon>Neoaves</taxon>
        <taxon>Telluraves</taxon>
        <taxon>Australaves</taxon>
        <taxon>Passeriformes</taxon>
        <taxon>Passeroidea</taxon>
        <taxon>Passeridae</taxon>
        <taxon>Chloebia</taxon>
    </lineage>
</organism>
<dbReference type="EMBL" id="QUSF01013635">
    <property type="protein sequence ID" value="RLV61952.1"/>
    <property type="molecule type" value="Genomic_DNA"/>
</dbReference>
<keyword evidence="2" id="KW-1185">Reference proteome</keyword>
<protein>
    <submittedName>
        <fullName evidence="1">Uncharacterized protein</fullName>
    </submittedName>
</protein>
<dbReference type="AlphaFoldDB" id="A0A3L8Q4F9"/>
<name>A0A3L8Q4F9_CHLGU</name>
<comment type="caution">
    <text evidence="1">The sequence shown here is derived from an EMBL/GenBank/DDBJ whole genome shotgun (WGS) entry which is preliminary data.</text>
</comment>
<evidence type="ECO:0000313" key="1">
    <source>
        <dbReference type="EMBL" id="RLV61952.1"/>
    </source>
</evidence>
<sequence length="51" mass="5469">LHSARAAEPLPSLHSAKLLSPCPACTGNPCSRVDTWCFQCKAAEPLPSLHR</sequence>
<proteinExistence type="predicted"/>